<dbReference type="GO" id="GO:2001118">
    <property type="term" value="P:tetrahydromethanopterin biosynthetic process"/>
    <property type="evidence" value="ECO:0007669"/>
    <property type="project" value="UniProtKB-UniRule"/>
</dbReference>
<proteinExistence type="inferred from homology"/>
<organism evidence="6 7">
    <name type="scientific">Oxyplasma meridianum</name>
    <dbReference type="NCBI Taxonomy" id="3073602"/>
    <lineage>
        <taxon>Archaea</taxon>
        <taxon>Methanobacteriati</taxon>
        <taxon>Thermoplasmatota</taxon>
        <taxon>Thermoplasmata</taxon>
        <taxon>Thermoplasmatales</taxon>
        <taxon>Thermoplasmataceae</taxon>
        <taxon>Oxyplasma</taxon>
    </lineage>
</organism>
<dbReference type="GeneID" id="95967664"/>
<comment type="subunit">
    <text evidence="4">Homodimer.</text>
</comment>
<dbReference type="GO" id="GO:0044682">
    <property type="term" value="F:GTP cyclohydrolase IV activity"/>
    <property type="evidence" value="ECO:0007669"/>
    <property type="project" value="UniProtKB-UniRule"/>
</dbReference>
<dbReference type="Proteomes" id="UP001451606">
    <property type="component" value="Chromosome"/>
</dbReference>
<dbReference type="RefSeq" id="WP_393970699.1">
    <property type="nucleotide sequence ID" value="NZ_CP133772.1"/>
</dbReference>
<dbReference type="NCBIfam" id="TIGR00294">
    <property type="entry name" value="GTP cyclohydrolase MptA"/>
    <property type="match status" value="1"/>
</dbReference>
<evidence type="ECO:0000256" key="5">
    <source>
        <dbReference type="NCBIfam" id="TIGR00294"/>
    </source>
</evidence>
<reference evidence="6 7" key="1">
    <citation type="submission" date="2023-09" db="EMBL/GenBank/DDBJ databases">
        <authorList>
            <person name="Golyshina O.V."/>
            <person name="Lunev E.A."/>
            <person name="Bargiela R."/>
            <person name="Gaines M.C."/>
            <person name="Daum B."/>
            <person name="Bale N.J."/>
            <person name="Koenen M."/>
            <person name="Sinninghe Damst J.S."/>
            <person name="Yakimov M."/>
            <person name="Golyshin P.N."/>
        </authorList>
    </citation>
    <scope>NUCLEOTIDE SEQUENCE [LARGE SCALE GENOMIC DNA]</scope>
    <source>
        <strain evidence="6 7">M1</strain>
    </source>
</reference>
<keyword evidence="3 4" id="KW-0408">Iron</keyword>
<gene>
    <name evidence="4 6" type="primary">mptA</name>
    <name evidence="6" type="ORF">OXIME_000929</name>
</gene>
<dbReference type="PANTHER" id="PTHR36445:SF1">
    <property type="entry name" value="GTP CYCLOHYDROLASE MPTA"/>
    <property type="match status" value="1"/>
</dbReference>
<dbReference type="PANTHER" id="PTHR36445">
    <property type="entry name" value="GTP CYCLOHYDROLASE MPTA"/>
    <property type="match status" value="1"/>
</dbReference>
<name>A0AAX4NFX9_9ARCH</name>
<dbReference type="KEGG" id="omr:OXIME_000929"/>
<feature type="site" description="May be catalytically important" evidence="4">
    <location>
        <position position="152"/>
    </location>
</feature>
<evidence type="ECO:0000256" key="3">
    <source>
        <dbReference type="ARBA" id="ARBA00023004"/>
    </source>
</evidence>
<comment type="catalytic activity">
    <reaction evidence="4">
        <text>GTP + H2O = 7,8-dihydroneopterin 2',3'-cyclic phosphate + formate + diphosphate + H(+)</text>
        <dbReference type="Rhea" id="RHEA:25860"/>
        <dbReference type="ChEBI" id="CHEBI:15377"/>
        <dbReference type="ChEBI" id="CHEBI:15378"/>
        <dbReference type="ChEBI" id="CHEBI:15740"/>
        <dbReference type="ChEBI" id="CHEBI:33019"/>
        <dbReference type="ChEBI" id="CHEBI:37565"/>
        <dbReference type="ChEBI" id="CHEBI:58854"/>
        <dbReference type="EC" id="3.5.4.39"/>
    </reaction>
</comment>
<accession>A0AAX4NFX9</accession>
<dbReference type="Gene3D" id="3.10.270.10">
    <property type="entry name" value="Urate Oxidase"/>
    <property type="match status" value="1"/>
</dbReference>
<comment type="pathway">
    <text evidence="4">Cofactor biosynthesis; 5,6,7,8-tetrahydromethanopterin biosynthesis.</text>
</comment>
<evidence type="ECO:0000313" key="7">
    <source>
        <dbReference type="Proteomes" id="UP001451606"/>
    </source>
</evidence>
<comment type="cofactor">
    <cofactor evidence="4">
        <name>Fe(2+)</name>
        <dbReference type="ChEBI" id="CHEBI:29033"/>
    </cofactor>
    <text evidence="4">Binds 1 Fe(2+) ion per subunit.</text>
</comment>
<evidence type="ECO:0000256" key="2">
    <source>
        <dbReference type="ARBA" id="ARBA00022801"/>
    </source>
</evidence>
<dbReference type="EC" id="3.5.4.39" evidence="4 5"/>
<dbReference type="EMBL" id="CP133772">
    <property type="protein sequence ID" value="WYY00360.1"/>
    <property type="molecule type" value="Genomic_DNA"/>
</dbReference>
<evidence type="ECO:0000256" key="1">
    <source>
        <dbReference type="ARBA" id="ARBA00022723"/>
    </source>
</evidence>
<dbReference type="Pfam" id="PF02649">
    <property type="entry name" value="GCHY-1"/>
    <property type="match status" value="1"/>
</dbReference>
<evidence type="ECO:0000313" key="6">
    <source>
        <dbReference type="EMBL" id="WYY00360.1"/>
    </source>
</evidence>
<dbReference type="GO" id="GO:0005506">
    <property type="term" value="F:iron ion binding"/>
    <property type="evidence" value="ECO:0007669"/>
    <property type="project" value="UniProtKB-UniRule"/>
</dbReference>
<dbReference type="InterPro" id="IPR003801">
    <property type="entry name" value="GTP_cyclohydrolase_FolE2/MptA"/>
</dbReference>
<sequence length="300" mass="33355">MIEYPDVQSSLPEHQIPIQVVGVKGVYYPILVKRPGKTINLVARIDLSVDIPANRKGADISRNLEAVNDILGRGEIDGIETVAKLLSEKLLEKIPYSNMSTVSIESDYFTPKRSESGKESMVKYRIHGKAETVRGKSTAESIGVEVNGMNACPCAMEGTRAILMDKFKMETEFLSSVPSVTHNQRNKVKLTIKTSPSYPVEIDDLIMIIENVFGSPLLPLLKRSDEANIVYNAHINPKFVEDLVREVVFQTVRKYSGFPDDTEIEVSSESDESIHPHNAYASIFTTFGSVRKSISKSIYA</sequence>
<protein>
    <recommendedName>
        <fullName evidence="4 5">GTP cyclohydrolase MptA</fullName>
        <ecNumber evidence="4 5">3.5.4.39</ecNumber>
    </recommendedName>
    <alternativeName>
        <fullName evidence="4">GTP cyclohydrolase IV</fullName>
    </alternativeName>
</protein>
<dbReference type="GO" id="GO:0003934">
    <property type="term" value="F:GTP cyclohydrolase I activity"/>
    <property type="evidence" value="ECO:0007669"/>
    <property type="project" value="InterPro"/>
</dbReference>
<comment type="function">
    <text evidence="4">Converts GTP to 7,8-dihydro-D-neopterin 2',3'-cyclic phosphate, the first intermediate in the biosynthesis of coenzyme methanopterin.</text>
</comment>
<evidence type="ECO:0000256" key="4">
    <source>
        <dbReference type="HAMAP-Rule" id="MF_01527"/>
    </source>
</evidence>
<keyword evidence="1 4" id="KW-0479">Metal-binding</keyword>
<keyword evidence="7" id="KW-1185">Reference proteome</keyword>
<dbReference type="InterPro" id="IPR022840">
    <property type="entry name" value="GTP_cyclohydrolase_MptA"/>
</dbReference>
<keyword evidence="2 4" id="KW-0378">Hydrolase</keyword>
<dbReference type="AlphaFoldDB" id="A0AAX4NFX9"/>
<dbReference type="HAMAP" id="MF_01527_A">
    <property type="entry name" value="GTP_cyclohydrol_A"/>
    <property type="match status" value="1"/>
</dbReference>
<comment type="similarity">
    <text evidence="4">Belongs to the GTP cyclohydrolase IV family.</text>
</comment>